<reference evidence="2 3" key="1">
    <citation type="submission" date="2016-11" db="EMBL/GenBank/DDBJ databases">
        <authorList>
            <person name="Jaros S."/>
            <person name="Januszkiewicz K."/>
            <person name="Wedrychowicz H."/>
        </authorList>
    </citation>
    <scope>NUCLEOTIDE SEQUENCE [LARGE SCALE GENOMIC DNA]</scope>
    <source>
        <strain evidence="2 3">DSM 6191</strain>
    </source>
</reference>
<feature type="transmembrane region" description="Helical" evidence="1">
    <location>
        <begin position="37"/>
        <end position="58"/>
    </location>
</feature>
<keyword evidence="1" id="KW-1133">Transmembrane helix</keyword>
<proteinExistence type="predicted"/>
<accession>A0A1M5U1U0</accession>
<dbReference type="RefSeq" id="WP_175550828.1">
    <property type="nucleotide sequence ID" value="NZ_FQXU01000003.1"/>
</dbReference>
<evidence type="ECO:0000256" key="1">
    <source>
        <dbReference type="SAM" id="Phobius"/>
    </source>
</evidence>
<name>A0A1M5U1U0_9CLOT</name>
<dbReference type="EMBL" id="FQXU01000003">
    <property type="protein sequence ID" value="SHH56938.1"/>
    <property type="molecule type" value="Genomic_DNA"/>
</dbReference>
<keyword evidence="1" id="KW-0472">Membrane</keyword>
<evidence type="ECO:0000313" key="3">
    <source>
        <dbReference type="Proteomes" id="UP000184241"/>
    </source>
</evidence>
<feature type="transmembrane region" description="Helical" evidence="1">
    <location>
        <begin position="12"/>
        <end position="31"/>
    </location>
</feature>
<gene>
    <name evidence="2" type="ORF">SAMN02745941_00382</name>
</gene>
<evidence type="ECO:0000313" key="2">
    <source>
        <dbReference type="EMBL" id="SHH56938.1"/>
    </source>
</evidence>
<sequence length="235" mass="27151">MKLLKDWRNRDWCWIVSILIGIIIVVLTWRLNDNSSVVNIISMFASGASIILAVVAIVQSTLYNTSSNELNSKMTEKLSLIENTMEIVKDNILRNTNTIIDNSPIPKEEKEELKRRVEYLNNKESLIKIFESNISVQKNKLKHTTKLEDEIGMLINTLDKSINKNVSYRVDGTNQFKHGTLTTYSYNKNNNLINIVIDNDSIITKNITEVSFSKYDDRIDIWIYGDKTNRFNIDL</sequence>
<organism evidence="2 3">
    <name type="scientific">Clostridium intestinale DSM 6191</name>
    <dbReference type="NCBI Taxonomy" id="1121320"/>
    <lineage>
        <taxon>Bacteria</taxon>
        <taxon>Bacillati</taxon>
        <taxon>Bacillota</taxon>
        <taxon>Clostridia</taxon>
        <taxon>Eubacteriales</taxon>
        <taxon>Clostridiaceae</taxon>
        <taxon>Clostridium</taxon>
    </lineage>
</organism>
<dbReference type="Proteomes" id="UP000184241">
    <property type="component" value="Unassembled WGS sequence"/>
</dbReference>
<protein>
    <submittedName>
        <fullName evidence="2">Uncharacterized protein</fullName>
    </submittedName>
</protein>
<dbReference type="AlphaFoldDB" id="A0A1M5U1U0"/>
<keyword evidence="1" id="KW-0812">Transmembrane</keyword>